<protein>
    <submittedName>
        <fullName evidence="3">Nucleotide-binding universal stress protein, UspA family</fullName>
    </submittedName>
</protein>
<feature type="domain" description="UspA" evidence="2">
    <location>
        <begin position="1"/>
        <end position="143"/>
    </location>
</feature>
<dbReference type="InterPro" id="IPR006015">
    <property type="entry name" value="Universal_stress_UspA"/>
</dbReference>
<dbReference type="InterPro" id="IPR014729">
    <property type="entry name" value="Rossmann-like_a/b/a_fold"/>
</dbReference>
<name>A0A1M5M472_9BACT</name>
<dbReference type="EMBL" id="FQWQ01000001">
    <property type="protein sequence ID" value="SHG72058.1"/>
    <property type="molecule type" value="Genomic_DNA"/>
</dbReference>
<dbReference type="Proteomes" id="UP000184212">
    <property type="component" value="Unassembled WGS sequence"/>
</dbReference>
<feature type="domain" description="UspA" evidence="2">
    <location>
        <begin position="224"/>
        <end position="268"/>
    </location>
</feature>
<dbReference type="Pfam" id="PF00582">
    <property type="entry name" value="Usp"/>
    <property type="match status" value="2"/>
</dbReference>
<dbReference type="PANTHER" id="PTHR46268:SF6">
    <property type="entry name" value="UNIVERSAL STRESS PROTEIN UP12"/>
    <property type="match status" value="1"/>
</dbReference>
<dbReference type="STRING" id="947013.SAMN04488109_1548"/>
<keyword evidence="4" id="KW-1185">Reference proteome</keyword>
<dbReference type="AlphaFoldDB" id="A0A1M5M472"/>
<accession>A0A1M5M472</accession>
<evidence type="ECO:0000313" key="4">
    <source>
        <dbReference type="Proteomes" id="UP000184212"/>
    </source>
</evidence>
<dbReference type="RefSeq" id="WP_073132495.1">
    <property type="nucleotide sequence ID" value="NZ_FQWQ01000001.1"/>
</dbReference>
<comment type="similarity">
    <text evidence="1">Belongs to the universal stress protein A family.</text>
</comment>
<dbReference type="CDD" id="cd00293">
    <property type="entry name" value="USP-like"/>
    <property type="match status" value="1"/>
</dbReference>
<dbReference type="Gene3D" id="3.40.50.620">
    <property type="entry name" value="HUPs"/>
    <property type="match status" value="1"/>
</dbReference>
<dbReference type="PRINTS" id="PR01438">
    <property type="entry name" value="UNVRSLSTRESS"/>
</dbReference>
<dbReference type="SUPFAM" id="SSF52402">
    <property type="entry name" value="Adenine nucleotide alpha hydrolases-like"/>
    <property type="match status" value="2"/>
</dbReference>
<gene>
    <name evidence="3" type="ORF">SAMN04488109_1548</name>
</gene>
<organism evidence="3 4">
    <name type="scientific">Chryseolinea serpens</name>
    <dbReference type="NCBI Taxonomy" id="947013"/>
    <lineage>
        <taxon>Bacteria</taxon>
        <taxon>Pseudomonadati</taxon>
        <taxon>Bacteroidota</taxon>
        <taxon>Cytophagia</taxon>
        <taxon>Cytophagales</taxon>
        <taxon>Fulvivirgaceae</taxon>
        <taxon>Chryseolinea</taxon>
    </lineage>
</organism>
<proteinExistence type="inferred from homology"/>
<evidence type="ECO:0000313" key="3">
    <source>
        <dbReference type="EMBL" id="SHG72058.1"/>
    </source>
</evidence>
<reference evidence="3 4" key="1">
    <citation type="submission" date="2016-11" db="EMBL/GenBank/DDBJ databases">
        <authorList>
            <person name="Jaros S."/>
            <person name="Januszkiewicz K."/>
            <person name="Wedrychowicz H."/>
        </authorList>
    </citation>
    <scope>NUCLEOTIDE SEQUENCE [LARGE SCALE GENOMIC DNA]</scope>
    <source>
        <strain evidence="3 4">DSM 24574</strain>
    </source>
</reference>
<dbReference type="Gene3D" id="3.40.50.12370">
    <property type="match status" value="1"/>
</dbReference>
<sequence>MKKILVPCDFSKPAINAFRFALDLAFQSGGTVHLVNIVELPVLHDTVIMPVLNFEQELLDDLRENAEKSFAKITDKYKTNEVPVKTVVEFGSVHAKIQNYIVDNGIDLVVMGSHGASGAREFFIGSNAERIVRNSTAPVLVLKDYYKGPVKNIVFPNTLDTENQEDLTLKVKALQNFFGAHLHIVWINTPLNFTSDDITLKRLEAFAKRFMLKNYTLNIVNDTNTEQGILQFANRIEGDLIAMATHARKGVSHLIYGSLAEDVVNHTKGLVWTYALKNEPVEA</sequence>
<evidence type="ECO:0000259" key="2">
    <source>
        <dbReference type="Pfam" id="PF00582"/>
    </source>
</evidence>
<dbReference type="InterPro" id="IPR006016">
    <property type="entry name" value="UspA"/>
</dbReference>
<evidence type="ECO:0000256" key="1">
    <source>
        <dbReference type="ARBA" id="ARBA00008791"/>
    </source>
</evidence>
<dbReference type="PANTHER" id="PTHR46268">
    <property type="entry name" value="STRESS RESPONSE PROTEIN NHAX"/>
    <property type="match status" value="1"/>
</dbReference>